<proteinExistence type="predicted"/>
<dbReference type="Proteomes" id="UP001152518">
    <property type="component" value="Unassembled WGS sequence"/>
</dbReference>
<evidence type="ECO:0000313" key="1">
    <source>
        <dbReference type="EMBL" id="MDG5899451.1"/>
    </source>
</evidence>
<comment type="caution">
    <text evidence="1">The sequence shown here is derived from an EMBL/GenBank/DDBJ whole genome shotgun (WGS) entry which is preliminary data.</text>
</comment>
<reference evidence="1" key="1">
    <citation type="journal article" date="2019" name="Int J Environ Res Public Health">
        <title>Characterization of Chromosome-Mediated BlaOXA-894 in Shewanella xiamenensis Isolated from Pig Wastewater.</title>
        <authorList>
            <person name="Zou H."/>
            <person name="Zhou Z."/>
            <person name="Xia H."/>
            <person name="Zhao Q."/>
            <person name="Li X."/>
        </authorList>
    </citation>
    <scope>NUCLEOTIDE SEQUENCE</scope>
    <source>
        <strain evidence="1">2015oxa</strain>
    </source>
</reference>
<dbReference type="AlphaFoldDB" id="A0AAW6QVI6"/>
<organism evidence="1">
    <name type="scientific">Shewanella xiamenensis</name>
    <dbReference type="NCBI Taxonomy" id="332186"/>
    <lineage>
        <taxon>Bacteria</taxon>
        <taxon>Pseudomonadati</taxon>
        <taxon>Pseudomonadota</taxon>
        <taxon>Gammaproteobacteria</taxon>
        <taxon>Alteromonadales</taxon>
        <taxon>Shewanellaceae</taxon>
        <taxon>Shewanella</taxon>
    </lineage>
</organism>
<accession>A0AAW6QVI6</accession>
<reference evidence="1" key="2">
    <citation type="submission" date="2019-04" db="EMBL/GenBank/DDBJ databases">
        <authorList>
            <person name="Zou H."/>
        </authorList>
    </citation>
    <scope>NUCLEOTIDE SEQUENCE</scope>
    <source>
        <strain evidence="1">2015oxa</strain>
    </source>
</reference>
<dbReference type="EMBL" id="SUNE01000003">
    <property type="protein sequence ID" value="MDG5899451.1"/>
    <property type="molecule type" value="Genomic_DNA"/>
</dbReference>
<gene>
    <name evidence="1" type="ORF">E2650_05945</name>
</gene>
<protein>
    <submittedName>
        <fullName evidence="1">Uncharacterized protein</fullName>
    </submittedName>
</protein>
<name>A0AAW6QVI6_9GAMM</name>
<sequence length="126" mass="14109">MEHKVLHVKAFFRKIGPEGDHPVYKDLDKSAQINDPWTNKKVSVAELAKNTQYSDCEVDSERLSSDLERALTELTNAGYMLKEIVPITSGKYHSEVYSSLLGKDAYPFAYGYSYTDSLLVVGQKAG</sequence>
<dbReference type="RefSeq" id="WP_279254889.1">
    <property type="nucleotide sequence ID" value="NZ_SUNE01000003.1"/>
</dbReference>